<feature type="region of interest" description="Disordered" evidence="1">
    <location>
        <begin position="77"/>
        <end position="145"/>
    </location>
</feature>
<evidence type="ECO:0000313" key="2">
    <source>
        <dbReference type="Ensembl" id="ENSACCP00020019365.1"/>
    </source>
</evidence>
<evidence type="ECO:0000256" key="1">
    <source>
        <dbReference type="SAM" id="MobiDB-lite"/>
    </source>
</evidence>
<organism evidence="2 3">
    <name type="scientific">Aquila chrysaetos chrysaetos</name>
    <dbReference type="NCBI Taxonomy" id="223781"/>
    <lineage>
        <taxon>Eukaryota</taxon>
        <taxon>Metazoa</taxon>
        <taxon>Chordata</taxon>
        <taxon>Craniata</taxon>
        <taxon>Vertebrata</taxon>
        <taxon>Euteleostomi</taxon>
        <taxon>Archelosauria</taxon>
        <taxon>Archosauria</taxon>
        <taxon>Dinosauria</taxon>
        <taxon>Saurischia</taxon>
        <taxon>Theropoda</taxon>
        <taxon>Coelurosauria</taxon>
        <taxon>Aves</taxon>
        <taxon>Neognathae</taxon>
        <taxon>Neoaves</taxon>
        <taxon>Telluraves</taxon>
        <taxon>Accipitrimorphae</taxon>
        <taxon>Accipitriformes</taxon>
        <taxon>Accipitridae</taxon>
        <taxon>Accipitrinae</taxon>
        <taxon>Aquila</taxon>
    </lineage>
</organism>
<reference evidence="2" key="2">
    <citation type="submission" date="2025-09" db="UniProtKB">
        <authorList>
            <consortium name="Ensembl"/>
        </authorList>
    </citation>
    <scope>IDENTIFICATION</scope>
</reference>
<dbReference type="InParanoid" id="A0A663F3F6"/>
<name>A0A663F3F6_AQUCH</name>
<evidence type="ECO:0000313" key="3">
    <source>
        <dbReference type="Proteomes" id="UP000472275"/>
    </source>
</evidence>
<dbReference type="Ensembl" id="ENSACCT00020020219.1">
    <property type="protein sequence ID" value="ENSACCP00020019365.1"/>
    <property type="gene ID" value="ENSACCG00020013324.1"/>
</dbReference>
<protein>
    <submittedName>
        <fullName evidence="2">Uncharacterized protein</fullName>
    </submittedName>
</protein>
<dbReference type="Proteomes" id="UP000472275">
    <property type="component" value="Chromosome 25"/>
</dbReference>
<accession>A0A663F3F6</accession>
<dbReference type="GeneTree" id="ENSGT00960000191748"/>
<keyword evidence="3" id="KW-1185">Reference proteome</keyword>
<sequence>PACQPPPGPLQNAHFEVDGVHAELLGVVGVQVAELGQGLAEVVHVLDGVAQGVHHLLAVAADLVGAGAQVEVGEVGLGRGVGDEHPAGAGQSVPLTPSWTPPPPAGPTWGSHPLRRVWPLSVRRAPGPLSQSHGQALPGRAGDLP</sequence>
<reference evidence="2" key="1">
    <citation type="submission" date="2025-08" db="UniProtKB">
        <authorList>
            <consortium name="Ensembl"/>
        </authorList>
    </citation>
    <scope>IDENTIFICATION</scope>
</reference>
<proteinExistence type="predicted"/>
<dbReference type="AlphaFoldDB" id="A0A663F3F6"/>